<evidence type="ECO:0000313" key="2">
    <source>
        <dbReference type="Proteomes" id="UP001177744"/>
    </source>
</evidence>
<comment type="caution">
    <text evidence="1">The sequence shown here is derived from an EMBL/GenBank/DDBJ whole genome shotgun (WGS) entry which is preliminary data.</text>
</comment>
<keyword evidence="2" id="KW-1185">Reference proteome</keyword>
<sequence length="181" mass="21033">MGAGDRTGLVVRLLDTVRRILDKAFARWPRGVRDRNTLPTMLWQRSELRNHNAMHNGEKPYERGKAFSHGFSLDSMRPSTQERNRMNFPYVTKLSIKDLTLEKKEGIHPGKCYECPTENSSPSRLLMYNNVRWLSRGKVLERFVECFEEIKKDLPYTQLPIIPQCCHPNPPPPHTGRKCSI</sequence>
<organism evidence="1 2">
    <name type="scientific">Cnephaeus nilssonii</name>
    <name type="common">Northern bat</name>
    <name type="synonym">Eptesicus nilssonii</name>
    <dbReference type="NCBI Taxonomy" id="3371016"/>
    <lineage>
        <taxon>Eukaryota</taxon>
        <taxon>Metazoa</taxon>
        <taxon>Chordata</taxon>
        <taxon>Craniata</taxon>
        <taxon>Vertebrata</taxon>
        <taxon>Euteleostomi</taxon>
        <taxon>Mammalia</taxon>
        <taxon>Eutheria</taxon>
        <taxon>Laurasiatheria</taxon>
        <taxon>Chiroptera</taxon>
        <taxon>Yangochiroptera</taxon>
        <taxon>Vespertilionidae</taxon>
        <taxon>Cnephaeus</taxon>
    </lineage>
</organism>
<dbReference type="AlphaFoldDB" id="A0AA40I392"/>
<dbReference type="EMBL" id="JAULJE010000006">
    <property type="protein sequence ID" value="KAK1341720.1"/>
    <property type="molecule type" value="Genomic_DNA"/>
</dbReference>
<gene>
    <name evidence="1" type="ORF">QTO34_016468</name>
</gene>
<dbReference type="Proteomes" id="UP001177744">
    <property type="component" value="Unassembled WGS sequence"/>
</dbReference>
<evidence type="ECO:0000313" key="1">
    <source>
        <dbReference type="EMBL" id="KAK1341720.1"/>
    </source>
</evidence>
<proteinExistence type="predicted"/>
<name>A0AA40I392_CNENI</name>
<accession>A0AA40I392</accession>
<reference evidence="1" key="1">
    <citation type="submission" date="2023-06" db="EMBL/GenBank/DDBJ databases">
        <title>Reference genome for the Northern bat (Eptesicus nilssonii), a most northern bat species.</title>
        <authorList>
            <person name="Laine V.N."/>
            <person name="Pulliainen A.T."/>
            <person name="Lilley T.M."/>
        </authorList>
    </citation>
    <scope>NUCLEOTIDE SEQUENCE</scope>
    <source>
        <strain evidence="1">BLF_Eptnil</strain>
        <tissue evidence="1">Kidney</tissue>
    </source>
</reference>
<protein>
    <submittedName>
        <fullName evidence="1">Uncharacterized protein</fullName>
    </submittedName>
</protein>